<dbReference type="HAMAP" id="MF_01261">
    <property type="entry name" value="CCA_bact_type1"/>
    <property type="match status" value="1"/>
</dbReference>
<keyword evidence="2 13" id="KW-0808">Transferase</keyword>
<dbReference type="FunFam" id="1.10.3090.10:FF:000001">
    <property type="entry name" value="Multifunctional CCA protein"/>
    <property type="match status" value="1"/>
</dbReference>
<feature type="binding site" evidence="13">
    <location>
        <position position="21"/>
    </location>
    <ligand>
        <name>Mg(2+)</name>
        <dbReference type="ChEBI" id="CHEBI:18420"/>
    </ligand>
</feature>
<dbReference type="OrthoDB" id="9805698at2"/>
<comment type="catalytic activity">
    <reaction evidence="13">
        <text>a tRNA with a 3' CCA end + 2 CTP + ATP = a tRNA with a 3' CCACCA end + 3 diphosphate</text>
        <dbReference type="Rhea" id="RHEA:76235"/>
        <dbReference type="Rhea" id="RHEA-COMP:10468"/>
        <dbReference type="Rhea" id="RHEA-COMP:18655"/>
        <dbReference type="ChEBI" id="CHEBI:30616"/>
        <dbReference type="ChEBI" id="CHEBI:33019"/>
        <dbReference type="ChEBI" id="CHEBI:37563"/>
        <dbReference type="ChEBI" id="CHEBI:83071"/>
        <dbReference type="ChEBI" id="CHEBI:195187"/>
    </reaction>
</comment>
<dbReference type="InterPro" id="IPR032828">
    <property type="entry name" value="PolyA_RNA-bd"/>
</dbReference>
<dbReference type="STRING" id="225848.Sps_02541"/>
<dbReference type="Gene3D" id="1.10.3090.10">
    <property type="entry name" value="cca-adding enzyme, domain 2"/>
    <property type="match status" value="1"/>
</dbReference>
<dbReference type="EMBL" id="CP014782">
    <property type="protein sequence ID" value="AQS37695.1"/>
    <property type="molecule type" value="Genomic_DNA"/>
</dbReference>
<feature type="binding site" evidence="13">
    <location>
        <position position="8"/>
    </location>
    <ligand>
        <name>ATP</name>
        <dbReference type="ChEBI" id="CHEBI:30616"/>
    </ligand>
</feature>
<feature type="binding site" evidence="13">
    <location>
        <position position="91"/>
    </location>
    <ligand>
        <name>ATP</name>
        <dbReference type="ChEBI" id="CHEBI:30616"/>
    </ligand>
</feature>
<name>A0A1S6HQ86_9GAMM</name>
<dbReference type="EC" id="3.1.3.-" evidence="13"/>
<keyword evidence="1 13" id="KW-0533">Nickel</keyword>
<comment type="subunit">
    <text evidence="13">Monomer. Can also form homodimers and oligomers.</text>
</comment>
<gene>
    <name evidence="13" type="primary">cca</name>
    <name evidence="15" type="ORF">Sps_02541</name>
</gene>
<dbReference type="InterPro" id="IPR050124">
    <property type="entry name" value="tRNA_CCA-adding_enzyme"/>
</dbReference>
<dbReference type="AlphaFoldDB" id="A0A1S6HQ86"/>
<comment type="cofactor">
    <cofactor evidence="13">
        <name>Ni(2+)</name>
        <dbReference type="ChEBI" id="CHEBI:49786"/>
    </cofactor>
    <text evidence="13">Nickel for phosphatase activity.</text>
</comment>
<dbReference type="GO" id="GO:0000049">
    <property type="term" value="F:tRNA binding"/>
    <property type="evidence" value="ECO:0007669"/>
    <property type="project" value="UniProtKB-UniRule"/>
</dbReference>
<evidence type="ECO:0000256" key="6">
    <source>
        <dbReference type="ARBA" id="ARBA00022741"/>
    </source>
</evidence>
<dbReference type="Gene3D" id="3.30.460.10">
    <property type="entry name" value="Beta Polymerase, domain 2"/>
    <property type="match status" value="1"/>
</dbReference>
<keyword evidence="12 13" id="KW-0511">Multifunctional enzyme</keyword>
<keyword evidence="16" id="KW-1185">Reference proteome</keyword>
<dbReference type="GO" id="GO:0005524">
    <property type="term" value="F:ATP binding"/>
    <property type="evidence" value="ECO:0007669"/>
    <property type="project" value="UniProtKB-UniRule"/>
</dbReference>
<evidence type="ECO:0000256" key="12">
    <source>
        <dbReference type="ARBA" id="ARBA00023268"/>
    </source>
</evidence>
<dbReference type="SUPFAM" id="SSF81301">
    <property type="entry name" value="Nucleotidyltransferase"/>
    <property type="match status" value="1"/>
</dbReference>
<dbReference type="GO" id="GO:0000287">
    <property type="term" value="F:magnesium ion binding"/>
    <property type="evidence" value="ECO:0007669"/>
    <property type="project" value="UniProtKB-UniRule"/>
</dbReference>
<dbReference type="InterPro" id="IPR006674">
    <property type="entry name" value="HD_domain"/>
</dbReference>
<dbReference type="EC" id="3.1.4.-" evidence="13"/>
<feature type="binding site" evidence="13">
    <location>
        <position position="140"/>
    </location>
    <ligand>
        <name>CTP</name>
        <dbReference type="ChEBI" id="CHEBI:37563"/>
    </ligand>
</feature>
<evidence type="ECO:0000256" key="8">
    <source>
        <dbReference type="ARBA" id="ARBA00022801"/>
    </source>
</evidence>
<dbReference type="SMART" id="SM00471">
    <property type="entry name" value="HDc"/>
    <property type="match status" value="1"/>
</dbReference>
<comment type="catalytic activity">
    <reaction evidence="13">
        <text>a tRNA precursor + 2 CTP + ATP = a tRNA with a 3' CCA end + 3 diphosphate</text>
        <dbReference type="Rhea" id="RHEA:14433"/>
        <dbReference type="Rhea" id="RHEA-COMP:10465"/>
        <dbReference type="Rhea" id="RHEA-COMP:10468"/>
        <dbReference type="ChEBI" id="CHEBI:30616"/>
        <dbReference type="ChEBI" id="CHEBI:33019"/>
        <dbReference type="ChEBI" id="CHEBI:37563"/>
        <dbReference type="ChEBI" id="CHEBI:74896"/>
        <dbReference type="ChEBI" id="CHEBI:83071"/>
        <dbReference type="EC" id="2.7.7.72"/>
    </reaction>
</comment>
<accession>A0A1S6HQ86</accession>
<feature type="domain" description="HD" evidence="14">
    <location>
        <begin position="228"/>
        <end position="329"/>
    </location>
</feature>
<dbReference type="RefSeq" id="WP_077752830.1">
    <property type="nucleotide sequence ID" value="NZ_CP014782.1"/>
</dbReference>
<keyword evidence="8 13" id="KW-0378">Hydrolase</keyword>
<keyword evidence="7 13" id="KW-0692">RNA repair</keyword>
<evidence type="ECO:0000256" key="7">
    <source>
        <dbReference type="ARBA" id="ARBA00022800"/>
    </source>
</evidence>
<feature type="binding site" evidence="13">
    <location>
        <position position="137"/>
    </location>
    <ligand>
        <name>ATP</name>
        <dbReference type="ChEBI" id="CHEBI:30616"/>
    </ligand>
</feature>
<dbReference type="GO" id="GO:0042245">
    <property type="term" value="P:RNA repair"/>
    <property type="evidence" value="ECO:0007669"/>
    <property type="project" value="UniProtKB-KW"/>
</dbReference>
<feature type="binding site" evidence="13">
    <location>
        <position position="137"/>
    </location>
    <ligand>
        <name>CTP</name>
        <dbReference type="ChEBI" id="CHEBI:37563"/>
    </ligand>
</feature>
<evidence type="ECO:0000256" key="5">
    <source>
        <dbReference type="ARBA" id="ARBA00022723"/>
    </source>
</evidence>
<feature type="binding site" evidence="13">
    <location>
        <position position="8"/>
    </location>
    <ligand>
        <name>CTP</name>
        <dbReference type="ChEBI" id="CHEBI:37563"/>
    </ligand>
</feature>
<dbReference type="CDD" id="cd05398">
    <property type="entry name" value="NT_ClassII-CCAase"/>
    <property type="match status" value="1"/>
</dbReference>
<evidence type="ECO:0000256" key="9">
    <source>
        <dbReference type="ARBA" id="ARBA00022840"/>
    </source>
</evidence>
<feature type="binding site" evidence="13">
    <location>
        <position position="23"/>
    </location>
    <ligand>
        <name>Mg(2+)</name>
        <dbReference type="ChEBI" id="CHEBI:18420"/>
    </ligand>
</feature>
<dbReference type="NCBIfam" id="NF008137">
    <property type="entry name" value="PRK10885.1"/>
    <property type="match status" value="1"/>
</dbReference>
<evidence type="ECO:0000313" key="15">
    <source>
        <dbReference type="EMBL" id="AQS37695.1"/>
    </source>
</evidence>
<organism evidence="15 16">
    <name type="scientific">Shewanella psychrophila</name>
    <dbReference type="NCBI Taxonomy" id="225848"/>
    <lineage>
        <taxon>Bacteria</taxon>
        <taxon>Pseudomonadati</taxon>
        <taxon>Pseudomonadota</taxon>
        <taxon>Gammaproteobacteria</taxon>
        <taxon>Alteromonadales</taxon>
        <taxon>Shewanellaceae</taxon>
        <taxon>Shewanella</taxon>
    </lineage>
</organism>
<dbReference type="KEGG" id="spsw:Sps_02541"/>
<dbReference type="Pfam" id="PF01966">
    <property type="entry name" value="HD"/>
    <property type="match status" value="1"/>
</dbReference>
<evidence type="ECO:0000256" key="3">
    <source>
        <dbReference type="ARBA" id="ARBA00022694"/>
    </source>
</evidence>
<dbReference type="GO" id="GO:0004112">
    <property type="term" value="F:cyclic-nucleotide phosphodiesterase activity"/>
    <property type="evidence" value="ECO:0007669"/>
    <property type="project" value="UniProtKB-UniRule"/>
</dbReference>
<feature type="binding site" evidence="13">
    <location>
        <position position="91"/>
    </location>
    <ligand>
        <name>CTP</name>
        <dbReference type="ChEBI" id="CHEBI:37563"/>
    </ligand>
</feature>
<evidence type="ECO:0000256" key="4">
    <source>
        <dbReference type="ARBA" id="ARBA00022695"/>
    </source>
</evidence>
<evidence type="ECO:0000313" key="16">
    <source>
        <dbReference type="Proteomes" id="UP000189545"/>
    </source>
</evidence>
<evidence type="ECO:0000259" key="14">
    <source>
        <dbReference type="PROSITE" id="PS51831"/>
    </source>
</evidence>
<feature type="binding site" evidence="13">
    <location>
        <position position="11"/>
    </location>
    <ligand>
        <name>CTP</name>
        <dbReference type="ChEBI" id="CHEBI:37563"/>
    </ligand>
</feature>
<dbReference type="InterPro" id="IPR043519">
    <property type="entry name" value="NT_sf"/>
</dbReference>
<dbReference type="GO" id="GO:0001680">
    <property type="term" value="P:tRNA 3'-terminal CCA addition"/>
    <property type="evidence" value="ECO:0007669"/>
    <property type="project" value="UniProtKB-UniRule"/>
</dbReference>
<reference evidence="15 16" key="1">
    <citation type="submission" date="2016-03" db="EMBL/GenBank/DDBJ databases">
        <title>Complete genome sequence of Shewanella psychrophila WP2, a deep sea bacterium isolated from west Pacific sediment.</title>
        <authorList>
            <person name="Xu G."/>
            <person name="Jian H."/>
        </authorList>
    </citation>
    <scope>NUCLEOTIDE SEQUENCE [LARGE SCALE GENOMIC DNA]</scope>
    <source>
        <strain evidence="15 16">WP2</strain>
    </source>
</reference>
<keyword evidence="6 13" id="KW-0547">Nucleotide-binding</keyword>
<keyword evidence="10 13" id="KW-0460">Magnesium</keyword>
<dbReference type="PROSITE" id="PS51831">
    <property type="entry name" value="HD"/>
    <property type="match status" value="1"/>
</dbReference>
<dbReference type="HAMAP" id="MF_01262">
    <property type="entry name" value="CCA_bact_type2"/>
    <property type="match status" value="1"/>
</dbReference>
<comment type="miscellaneous">
    <text evidence="13">A single active site specifically recognizes both ATP and CTP and is responsible for their addition.</text>
</comment>
<dbReference type="GO" id="GO:0004810">
    <property type="term" value="F:CCA tRNA nucleotidyltransferase activity"/>
    <property type="evidence" value="ECO:0007669"/>
    <property type="project" value="UniProtKB-UniRule"/>
</dbReference>
<keyword evidence="3 13" id="KW-0819">tRNA processing</keyword>
<protein>
    <recommendedName>
        <fullName evidence="13">Multifunctional CCA protein</fullName>
    </recommendedName>
    <domain>
        <recommendedName>
            <fullName evidence="13">CCA-adding enzyme</fullName>
            <ecNumber evidence="13">2.7.7.72</ecNumber>
        </recommendedName>
        <alternativeName>
            <fullName evidence="13">CCA tRNA nucleotidyltransferase</fullName>
        </alternativeName>
        <alternativeName>
            <fullName evidence="13">tRNA CCA-pyrophosphorylase</fullName>
        </alternativeName>
        <alternativeName>
            <fullName evidence="13">tRNA adenylyl-/cytidylyl-transferase</fullName>
        </alternativeName>
        <alternativeName>
            <fullName evidence="13">tRNA nucleotidyltransferase</fullName>
        </alternativeName>
        <alternativeName>
            <fullName evidence="13">tRNA-NT</fullName>
        </alternativeName>
    </domain>
    <domain>
        <recommendedName>
            <fullName evidence="13">2'-nucleotidase</fullName>
            <ecNumber evidence="13">3.1.3.-</ecNumber>
        </recommendedName>
    </domain>
    <domain>
        <recommendedName>
            <fullName evidence="13">2',3'-cyclic phosphodiesterase</fullName>
            <ecNumber evidence="13">3.1.4.-</ecNumber>
        </recommendedName>
    </domain>
    <domain>
        <recommendedName>
            <fullName evidence="13">Phosphatase</fullName>
        </recommendedName>
    </domain>
</protein>
<evidence type="ECO:0000256" key="10">
    <source>
        <dbReference type="ARBA" id="ARBA00022842"/>
    </source>
</evidence>
<feature type="binding site" evidence="13">
    <location>
        <position position="140"/>
    </location>
    <ligand>
        <name>ATP</name>
        <dbReference type="ChEBI" id="CHEBI:30616"/>
    </ligand>
</feature>
<keyword evidence="5 13" id="KW-0479">Metal-binding</keyword>
<sequence length="413" mass="46054">MKIYLVGGAVRDSLLELPIKDRDYMVVGATQEQMLAKGFRQVGKDFPVFLHPDSQQEYALARTEKKTGSGYGGFSCHASPDVTLEQDLLRRDLTINAIAQDDDGKLYDPYGGVNDLNNKVLRHVSDAFIEDPLRVLRVARFAARFHTQGFTIAGETLTMMTNISQSGELEALTAERVFQELNKALSTDNPHIFIDILEQCGALEVLFPEIHALFGVPQPIKWHPELDTGIHTLMVLEQAAKLTKDNSVRFAALVHDLGKALSPKEHLPKHHGHGQKGLAPIKALCTRIKVPNDYRDLALLVSDLHQNIHNIDQLRPETLIKLFDKADLWRKPQRLEQIALACEADARGRLGLEDEAYPQASYFKQAFEAANSVAVKPIIDAGFKGAEIKLQLQKKRIEIVSEVKGNFNKSAAE</sequence>
<dbReference type="Pfam" id="PF12627">
    <property type="entry name" value="PolyA_pol_RNAbd"/>
    <property type="match status" value="1"/>
</dbReference>
<comment type="similarity">
    <text evidence="13">Belongs to the tRNA nucleotidyltransferase/poly(A) polymerase family. Bacterial CCA-adding enzyme type 1 subfamily.</text>
</comment>
<proteinExistence type="inferred from homology"/>
<dbReference type="PANTHER" id="PTHR47545:SF1">
    <property type="entry name" value="MULTIFUNCTIONAL CCA PROTEIN"/>
    <property type="match status" value="1"/>
</dbReference>
<dbReference type="Pfam" id="PF01743">
    <property type="entry name" value="PolyA_pol"/>
    <property type="match status" value="1"/>
</dbReference>
<evidence type="ECO:0000256" key="2">
    <source>
        <dbReference type="ARBA" id="ARBA00022679"/>
    </source>
</evidence>
<keyword evidence="9 13" id="KW-0067">ATP-binding</keyword>
<dbReference type="GO" id="GO:0016791">
    <property type="term" value="F:phosphatase activity"/>
    <property type="evidence" value="ECO:0007669"/>
    <property type="project" value="UniProtKB-UniRule"/>
</dbReference>
<dbReference type="SUPFAM" id="SSF81891">
    <property type="entry name" value="Poly A polymerase C-terminal region-like"/>
    <property type="match status" value="1"/>
</dbReference>
<evidence type="ECO:0000256" key="1">
    <source>
        <dbReference type="ARBA" id="ARBA00022596"/>
    </source>
</evidence>
<feature type="binding site" evidence="13">
    <location>
        <position position="11"/>
    </location>
    <ligand>
        <name>ATP</name>
        <dbReference type="ChEBI" id="CHEBI:30616"/>
    </ligand>
</feature>
<dbReference type="InterPro" id="IPR003607">
    <property type="entry name" value="HD/PDEase_dom"/>
</dbReference>
<comment type="domain">
    <text evidence="13">Comprises two domains: an N-terminal domain containing the nucleotidyltransferase activity and a C-terminal HD domain associated with both phosphodiesterase and phosphatase activities.</text>
</comment>
<evidence type="ECO:0000256" key="11">
    <source>
        <dbReference type="ARBA" id="ARBA00022884"/>
    </source>
</evidence>
<dbReference type="GO" id="GO:0160016">
    <property type="term" value="F:CCACCA tRNA nucleotidyltransferase activity"/>
    <property type="evidence" value="ECO:0007669"/>
    <property type="project" value="RHEA"/>
</dbReference>
<dbReference type="PANTHER" id="PTHR47545">
    <property type="entry name" value="MULTIFUNCTIONAL CCA PROTEIN"/>
    <property type="match status" value="1"/>
</dbReference>
<dbReference type="InterPro" id="IPR012006">
    <property type="entry name" value="CCA_bact"/>
</dbReference>
<keyword evidence="4 13" id="KW-0548">Nucleotidyltransferase</keyword>
<dbReference type="InterPro" id="IPR002646">
    <property type="entry name" value="PolA_pol_head_dom"/>
</dbReference>
<comment type="cofactor">
    <cofactor evidence="13">
        <name>Mg(2+)</name>
        <dbReference type="ChEBI" id="CHEBI:18420"/>
    </cofactor>
    <text evidence="13">Magnesium is required for nucleotidyltransferase activity.</text>
</comment>
<evidence type="ECO:0000256" key="13">
    <source>
        <dbReference type="HAMAP-Rule" id="MF_01261"/>
    </source>
</evidence>
<dbReference type="Proteomes" id="UP000189545">
    <property type="component" value="Chromosome"/>
</dbReference>
<comment type="function">
    <text evidence="13">Catalyzes the addition and repair of the essential 3'-terminal CCA sequence in tRNAs without using a nucleic acid template. Adds these three nucleotides in the order of C, C, and A to the tRNA nucleotide-73, using CTP and ATP as substrates and producing inorganic pyrophosphate. tRNA 3'-terminal CCA addition is required both for tRNA processing and repair. Also involved in tRNA surveillance by mediating tandem CCA addition to generate a CCACCA at the 3' terminus of unstable tRNAs. While stable tRNAs receive only 3'-terminal CCA, unstable tRNAs are marked with CCACCA and rapidly degraded.</text>
</comment>
<dbReference type="PIRSF" id="PIRSF000813">
    <property type="entry name" value="CCA_bact"/>
    <property type="match status" value="1"/>
</dbReference>
<keyword evidence="11 13" id="KW-0694">RNA-binding</keyword>
<dbReference type="EC" id="2.7.7.72" evidence="13"/>